<feature type="domain" description="Peptidase S24/S26A/S26B/S26C" evidence="8">
    <location>
        <begin position="29"/>
        <end position="146"/>
    </location>
</feature>
<dbReference type="Pfam" id="PF00717">
    <property type="entry name" value="Peptidase_S24"/>
    <property type="match status" value="1"/>
</dbReference>
<dbReference type="GO" id="GO:0003677">
    <property type="term" value="F:DNA binding"/>
    <property type="evidence" value="ECO:0007669"/>
    <property type="project" value="InterPro"/>
</dbReference>
<comment type="caution">
    <text evidence="9">The sequence shown here is derived from an EMBL/GenBank/DDBJ whole genome shotgun (WGS) entry which is preliminary data.</text>
</comment>
<evidence type="ECO:0000259" key="8">
    <source>
        <dbReference type="Pfam" id="PF00717"/>
    </source>
</evidence>
<comment type="similarity">
    <text evidence="1 7">Belongs to the peptidase S24 family.</text>
</comment>
<gene>
    <name evidence="9" type="ORF">C8N40_109123</name>
</gene>
<evidence type="ECO:0000256" key="3">
    <source>
        <dbReference type="ARBA" id="ARBA00022801"/>
    </source>
</evidence>
<dbReference type="GO" id="GO:0009432">
    <property type="term" value="P:SOS response"/>
    <property type="evidence" value="ECO:0007669"/>
    <property type="project" value="UniProtKB-KW"/>
</dbReference>
<sequence>MTDASIIPLHPIPWPQALCLDLGSPLNLPLVGATVRAGFPSPADDYIAGRIDLNAYVSSNPTSTFLVKVEGDSMIGAHITPGDLAVVDKSRKARSGDIVLAYVNGEFTIKRYELKKDGAWLLPENTSYAPIHVTEAEAGRIWGVVVGTVRTFA</sequence>
<evidence type="ECO:0000313" key="9">
    <source>
        <dbReference type="EMBL" id="PTX15025.1"/>
    </source>
</evidence>
<evidence type="ECO:0000256" key="2">
    <source>
        <dbReference type="ARBA" id="ARBA00022763"/>
    </source>
</evidence>
<evidence type="ECO:0000256" key="4">
    <source>
        <dbReference type="ARBA" id="ARBA00022813"/>
    </source>
</evidence>
<dbReference type="PANTHER" id="PTHR33516">
    <property type="entry name" value="LEXA REPRESSOR"/>
    <property type="match status" value="1"/>
</dbReference>
<dbReference type="NCBIfam" id="NF007621">
    <property type="entry name" value="PRK10276.1"/>
    <property type="match status" value="1"/>
</dbReference>
<organism evidence="9 10">
    <name type="scientific">Pontibacter mucosus</name>
    <dbReference type="NCBI Taxonomy" id="1649266"/>
    <lineage>
        <taxon>Bacteria</taxon>
        <taxon>Pseudomonadati</taxon>
        <taxon>Bacteroidota</taxon>
        <taxon>Cytophagia</taxon>
        <taxon>Cytophagales</taxon>
        <taxon>Hymenobacteraceae</taxon>
        <taxon>Pontibacter</taxon>
    </lineage>
</organism>
<dbReference type="PANTHER" id="PTHR33516:SF2">
    <property type="entry name" value="LEXA REPRESSOR-RELATED"/>
    <property type="match status" value="1"/>
</dbReference>
<dbReference type="CDD" id="cd06529">
    <property type="entry name" value="S24_LexA-like"/>
    <property type="match status" value="1"/>
</dbReference>
<dbReference type="Gene3D" id="2.10.109.10">
    <property type="entry name" value="Umud Fragment, subunit A"/>
    <property type="match status" value="1"/>
</dbReference>
<evidence type="ECO:0000256" key="7">
    <source>
        <dbReference type="RuleBase" id="RU003991"/>
    </source>
</evidence>
<name>A0A2T5YEB6_9BACT</name>
<keyword evidence="10" id="KW-1185">Reference proteome</keyword>
<dbReference type="InterPro" id="IPR036286">
    <property type="entry name" value="LexA/Signal_pep-like_sf"/>
</dbReference>
<dbReference type="OrthoDB" id="9787787at2"/>
<dbReference type="PRINTS" id="PR00726">
    <property type="entry name" value="LEXASERPTASE"/>
</dbReference>
<dbReference type="GO" id="GO:0006281">
    <property type="term" value="P:DNA repair"/>
    <property type="evidence" value="ECO:0007669"/>
    <property type="project" value="UniProtKB-KW"/>
</dbReference>
<dbReference type="GO" id="GO:0006355">
    <property type="term" value="P:regulation of DNA-templated transcription"/>
    <property type="evidence" value="ECO:0007669"/>
    <property type="project" value="InterPro"/>
</dbReference>
<evidence type="ECO:0000256" key="1">
    <source>
        <dbReference type="ARBA" id="ARBA00007484"/>
    </source>
</evidence>
<dbReference type="GO" id="GO:0016787">
    <property type="term" value="F:hydrolase activity"/>
    <property type="evidence" value="ECO:0007669"/>
    <property type="project" value="UniProtKB-KW"/>
</dbReference>
<dbReference type="EMBL" id="QBKI01000009">
    <property type="protein sequence ID" value="PTX15025.1"/>
    <property type="molecule type" value="Genomic_DNA"/>
</dbReference>
<dbReference type="InterPro" id="IPR015927">
    <property type="entry name" value="Peptidase_S24_S26A/B/C"/>
</dbReference>
<keyword evidence="5" id="KW-0234">DNA repair</keyword>
<keyword evidence="4 7" id="KW-0068">Autocatalytic cleavage</keyword>
<dbReference type="SUPFAM" id="SSF51306">
    <property type="entry name" value="LexA/Signal peptidase"/>
    <property type="match status" value="1"/>
</dbReference>
<dbReference type="InterPro" id="IPR006197">
    <property type="entry name" value="Peptidase_S24_LexA"/>
</dbReference>
<keyword evidence="3 7" id="KW-0378">Hydrolase</keyword>
<evidence type="ECO:0000256" key="6">
    <source>
        <dbReference type="ARBA" id="ARBA00023236"/>
    </source>
</evidence>
<keyword evidence="2" id="KW-0227">DNA damage</keyword>
<accession>A0A2T5YEB6</accession>
<proteinExistence type="inferred from homology"/>
<evidence type="ECO:0000256" key="5">
    <source>
        <dbReference type="ARBA" id="ARBA00023204"/>
    </source>
</evidence>
<dbReference type="Proteomes" id="UP000244225">
    <property type="component" value="Unassembled WGS sequence"/>
</dbReference>
<evidence type="ECO:0000313" key="10">
    <source>
        <dbReference type="Proteomes" id="UP000244225"/>
    </source>
</evidence>
<dbReference type="AlphaFoldDB" id="A0A2T5YEB6"/>
<dbReference type="InterPro" id="IPR050077">
    <property type="entry name" value="LexA_repressor"/>
</dbReference>
<protein>
    <submittedName>
        <fullName evidence="9">SOS response UmuD protein</fullName>
    </submittedName>
</protein>
<keyword evidence="6" id="KW-0742">SOS response</keyword>
<dbReference type="InterPro" id="IPR039418">
    <property type="entry name" value="LexA-like"/>
</dbReference>
<reference evidence="9 10" key="1">
    <citation type="submission" date="2018-04" db="EMBL/GenBank/DDBJ databases">
        <title>Genomic Encyclopedia of Archaeal and Bacterial Type Strains, Phase II (KMG-II): from individual species to whole genera.</title>
        <authorList>
            <person name="Goeker M."/>
        </authorList>
    </citation>
    <scope>NUCLEOTIDE SEQUENCE [LARGE SCALE GENOMIC DNA]</scope>
    <source>
        <strain evidence="9 10">DSM 100162</strain>
    </source>
</reference>
<dbReference type="RefSeq" id="WP_108213030.1">
    <property type="nucleotide sequence ID" value="NZ_QBKI01000009.1"/>
</dbReference>